<keyword evidence="1" id="KW-0472">Membrane</keyword>
<dbReference type="AlphaFoldDB" id="I4BB60"/>
<gene>
    <name evidence="2" type="ordered locus">Turpa_3883</name>
</gene>
<feature type="transmembrane region" description="Helical" evidence="1">
    <location>
        <begin position="17"/>
        <end position="40"/>
    </location>
</feature>
<dbReference type="EMBL" id="CP002959">
    <property type="protein sequence ID" value="AFM14517.1"/>
    <property type="molecule type" value="Genomic_DNA"/>
</dbReference>
<evidence type="ECO:0000313" key="3">
    <source>
        <dbReference type="Proteomes" id="UP000006048"/>
    </source>
</evidence>
<evidence type="ECO:0008006" key="4">
    <source>
        <dbReference type="Google" id="ProtNLM"/>
    </source>
</evidence>
<accession>I4BB60</accession>
<evidence type="ECO:0000256" key="1">
    <source>
        <dbReference type="SAM" id="Phobius"/>
    </source>
</evidence>
<keyword evidence="3" id="KW-1185">Reference proteome</keyword>
<keyword evidence="1" id="KW-1133">Transmembrane helix</keyword>
<sequence length="151" mass="16327">MADQPLSTMPIFRRAELAVAGVAVVLLIACSLTVILLRLFSATSWSVSLVDSLSQYPSHLMLVAALLGGSIALSRGEALKIEVLNGLFAPATREKITRYVAAIGLVFYLGFLALIGRHLTVDYNPLVAFIYLPLFLIIGLKLVWIALGKKT</sequence>
<keyword evidence="1" id="KW-0812">Transmembrane</keyword>
<protein>
    <recommendedName>
        <fullName evidence="4">Tripartite ATP-independent periplasmic transporter DctQ component</fullName>
    </recommendedName>
</protein>
<organism evidence="2 3">
    <name type="scientific">Turneriella parva (strain ATCC BAA-1111 / DSM 21527 / NCTC 11395 / H)</name>
    <name type="common">Leptospira parva</name>
    <dbReference type="NCBI Taxonomy" id="869212"/>
    <lineage>
        <taxon>Bacteria</taxon>
        <taxon>Pseudomonadati</taxon>
        <taxon>Spirochaetota</taxon>
        <taxon>Spirochaetia</taxon>
        <taxon>Leptospirales</taxon>
        <taxon>Leptospiraceae</taxon>
        <taxon>Turneriella</taxon>
    </lineage>
</organism>
<name>I4BB60_TURPD</name>
<dbReference type="HOGENOM" id="CLU_1730629_0_0_12"/>
<feature type="transmembrane region" description="Helical" evidence="1">
    <location>
        <begin position="99"/>
        <end position="120"/>
    </location>
</feature>
<evidence type="ECO:0000313" key="2">
    <source>
        <dbReference type="EMBL" id="AFM14517.1"/>
    </source>
</evidence>
<reference evidence="2 3" key="1">
    <citation type="submission" date="2012-06" db="EMBL/GenBank/DDBJ databases">
        <title>The complete chromosome of genome of Turneriella parva DSM 21527.</title>
        <authorList>
            <consortium name="US DOE Joint Genome Institute (JGI-PGF)"/>
            <person name="Lucas S."/>
            <person name="Han J."/>
            <person name="Lapidus A."/>
            <person name="Bruce D."/>
            <person name="Goodwin L."/>
            <person name="Pitluck S."/>
            <person name="Peters L."/>
            <person name="Kyrpides N."/>
            <person name="Mavromatis K."/>
            <person name="Ivanova N."/>
            <person name="Mikhailova N."/>
            <person name="Chertkov O."/>
            <person name="Detter J.C."/>
            <person name="Tapia R."/>
            <person name="Han C."/>
            <person name="Land M."/>
            <person name="Hauser L."/>
            <person name="Markowitz V."/>
            <person name="Cheng J.-F."/>
            <person name="Hugenholtz P."/>
            <person name="Woyke T."/>
            <person name="Wu D."/>
            <person name="Gronow S."/>
            <person name="Wellnitz S."/>
            <person name="Brambilla E."/>
            <person name="Klenk H.-P."/>
            <person name="Eisen J.A."/>
        </authorList>
    </citation>
    <scope>NUCLEOTIDE SEQUENCE [LARGE SCALE GENOMIC DNA]</scope>
    <source>
        <strain evidence="3">ATCC BAA-1111 / DSM 21527 / NCTC 11395 / H</strain>
    </source>
</reference>
<feature type="transmembrane region" description="Helical" evidence="1">
    <location>
        <begin position="126"/>
        <end position="147"/>
    </location>
</feature>
<dbReference type="Proteomes" id="UP000006048">
    <property type="component" value="Chromosome"/>
</dbReference>
<dbReference type="RefSeq" id="WP_014804994.1">
    <property type="nucleotide sequence ID" value="NC_018020.1"/>
</dbReference>
<dbReference type="STRING" id="869212.Turpa_3883"/>
<dbReference type="KEGG" id="tpx:Turpa_3883"/>
<feature type="transmembrane region" description="Helical" evidence="1">
    <location>
        <begin position="60"/>
        <end position="78"/>
    </location>
</feature>
<proteinExistence type="predicted"/>